<dbReference type="EMBL" id="JAUIYO010000001">
    <property type="protein sequence ID" value="MFK2824708.1"/>
    <property type="molecule type" value="Genomic_DNA"/>
</dbReference>
<dbReference type="PROSITE" id="PS51257">
    <property type="entry name" value="PROKAR_LIPOPROTEIN"/>
    <property type="match status" value="1"/>
</dbReference>
<sequence length="212" mass="23776">MVKLKRLTVAVLPIALLFGCNAFPGNNTVTERDNDIRNVRYNPNDGLVDHQNEFNNNDRVDIRNGLGDNDLVDHRNGMHDFNDDNVNLRNNNNVNVRNNNESRMKVANEAADRVVSLKGVRSANVIVTDHNAYTAVVLSDGTEGSLTSKMEKKIADQVRKADPSVNHVYVSTNPDFVERMTGYGNKINEGHPVEGLFTEFNETVRRVFPNAR</sequence>
<keyword evidence="3" id="KW-1185">Reference proteome</keyword>
<comment type="caution">
    <text evidence="2">The sequence shown here is derived from an EMBL/GenBank/DDBJ whole genome shotgun (WGS) entry which is preliminary data.</text>
</comment>
<protein>
    <submittedName>
        <fullName evidence="2">YhcN/YlaJ family sporulation lipoprotein</fullName>
    </submittedName>
</protein>
<proteinExistence type="predicted"/>
<gene>
    <name evidence="2" type="ORF">QYG89_03205</name>
</gene>
<feature type="signal peptide" evidence="1">
    <location>
        <begin position="1"/>
        <end position="22"/>
    </location>
</feature>
<accession>A0ABW8I6D7</accession>
<keyword evidence="1" id="KW-0732">Signal</keyword>
<name>A0ABW8I6D7_9BACI</name>
<keyword evidence="2" id="KW-0449">Lipoprotein</keyword>
<organism evidence="2 3">
    <name type="scientific">Bacillus lumedeiriae</name>
    <dbReference type="NCBI Taxonomy" id="3058829"/>
    <lineage>
        <taxon>Bacteria</taxon>
        <taxon>Bacillati</taxon>
        <taxon>Bacillota</taxon>
        <taxon>Bacilli</taxon>
        <taxon>Bacillales</taxon>
        <taxon>Bacillaceae</taxon>
        <taxon>Bacillus</taxon>
    </lineage>
</organism>
<dbReference type="Pfam" id="PF09580">
    <property type="entry name" value="Spore_YhcN_YlaJ"/>
    <property type="match status" value="1"/>
</dbReference>
<dbReference type="InterPro" id="IPR014247">
    <property type="entry name" value="Spore_lipoprot_YhcN/YlaJ"/>
</dbReference>
<evidence type="ECO:0000313" key="2">
    <source>
        <dbReference type="EMBL" id="MFK2824708.1"/>
    </source>
</evidence>
<reference evidence="2 3" key="1">
    <citation type="submission" date="2023-07" db="EMBL/GenBank/DDBJ databases">
        <title>Bacillus lucianemedeirus sp. nov, a new species isolated from an immunobiological production facility.</title>
        <authorList>
            <person name="Costa L.V."/>
            <person name="Miranda R.V.S.L."/>
            <person name="Brandao M.L.L."/>
            <person name="Reis C.M.F."/>
            <person name="Frazao A.M."/>
            <person name="Cruz F.V."/>
            <person name="Baio P.V.P."/>
            <person name="Veras J.F.C."/>
            <person name="Ramos J.N."/>
            <person name="Vieira V."/>
        </authorList>
    </citation>
    <scope>NUCLEOTIDE SEQUENCE [LARGE SCALE GENOMIC DNA]</scope>
    <source>
        <strain evidence="2 3">B190/17</strain>
    </source>
</reference>
<dbReference type="NCBIfam" id="TIGR02898">
    <property type="entry name" value="spore_YhcN_YlaJ"/>
    <property type="match status" value="1"/>
</dbReference>
<dbReference type="InterPro" id="IPR019076">
    <property type="entry name" value="Spore_lipoprot_YhcN/YlaJ-like"/>
</dbReference>
<evidence type="ECO:0000313" key="3">
    <source>
        <dbReference type="Proteomes" id="UP001619911"/>
    </source>
</evidence>
<dbReference type="RefSeq" id="WP_404314469.1">
    <property type="nucleotide sequence ID" value="NZ_JAUIYO010000001.1"/>
</dbReference>
<evidence type="ECO:0000256" key="1">
    <source>
        <dbReference type="SAM" id="SignalP"/>
    </source>
</evidence>
<dbReference type="Proteomes" id="UP001619911">
    <property type="component" value="Unassembled WGS sequence"/>
</dbReference>
<feature type="chain" id="PRO_5045262970" evidence="1">
    <location>
        <begin position="23"/>
        <end position="212"/>
    </location>
</feature>